<evidence type="ECO:0000256" key="2">
    <source>
        <dbReference type="ARBA" id="ARBA00022741"/>
    </source>
</evidence>
<dbReference type="Gene3D" id="1.10.510.10">
    <property type="entry name" value="Transferase(Phosphotransferase) domain 1"/>
    <property type="match status" value="2"/>
</dbReference>
<evidence type="ECO:0000256" key="5">
    <source>
        <dbReference type="SAM" id="MobiDB-lite"/>
    </source>
</evidence>
<dbReference type="PROSITE" id="PS50011">
    <property type="entry name" value="PROTEIN_KINASE_DOM"/>
    <property type="match status" value="1"/>
</dbReference>
<feature type="region of interest" description="Disordered" evidence="5">
    <location>
        <begin position="783"/>
        <end position="871"/>
    </location>
</feature>
<dbReference type="GeneID" id="92513024"/>
<proteinExistence type="predicted"/>
<evidence type="ECO:0000256" key="1">
    <source>
        <dbReference type="ARBA" id="ARBA00022679"/>
    </source>
</evidence>
<dbReference type="InterPro" id="IPR000719">
    <property type="entry name" value="Prot_kinase_dom"/>
</dbReference>
<dbReference type="PANTHER" id="PTHR43289">
    <property type="entry name" value="MITOGEN-ACTIVATED PROTEIN KINASE KINASE KINASE 20-RELATED"/>
    <property type="match status" value="1"/>
</dbReference>
<evidence type="ECO:0000256" key="6">
    <source>
        <dbReference type="SAM" id="Phobius"/>
    </source>
</evidence>
<feature type="domain" description="Protein kinase" evidence="7">
    <location>
        <begin position="235"/>
        <end position="731"/>
    </location>
</feature>
<sequence>MAANVAVSTPVMPPPVPREHRSARGARAAAATAASSAARRARSAHSVHFALEPVARDVQRQMEQELWHWLEKTHGVVRPLEPSARGQVQVMERVAAAAAAGTATTTTPSPPVVVKTVAATLPPYSDEAHNASDDEDISWSRVQLVPSASLILWEQRRRHLRHVAGVVDVYTLASMLHDTRELSPKKRRSGNSGGAVRFCASFLGSSCDTTVSGRVPMPVLGADELREHGWALDAVAKQSTLQRNQSGSRSRSPSRTSRLPHPTVFLFAREYVDHAEVLWNLMQERWGRERLPVTVMPTWVNSVAAFGSDDPQVEAEAASALTEDALEKLRRHIGRWLKGSSAADKTKKRVAERVAALAIETYRTAFAAAVASDEDALTAHDAADIAWGLCTALARLHRAGLAHGNLKPNNVLVCQPPDTHKAVQLDQAPREVHVTDHLLPLLPDQLVVPGELLTLPLAAAVAVSGVPAESKKSRPVTMSGYVCLKLQEEAATMSYLCGGGPSDGVTVPAWSLSGYILSDAASGDGDAAVLEGGVDGLSNAAYEAVLLLHLTAPERVLLVAVDRSEVNMGTRRGVAVAAAAPTSGSTHFRVWVDTQHTTPASDIYSLGVLLYMMMIGRLPPLPRYRRITRDASCSVTLSARPQPAYEAAVREVVCALYENTATQKGKGDPLPMLEELKSFLYTAAARAHLPLVMALARAGMQPTTMDILVGMLHVDPAKRLSLAQLQHHAFFRAYGRRRHALRAEFVEAARRLQRAAPVMRRDLLGRGVAAAVQQRMMPQNMGATAKVVAQRPRSPPQPSAGRLSTVAQRAPSTGGALSCSDDCNTPDPVVTPAPPNFSVASRSAPTASVTSDGGAAQRSTPPSPSHTQLRRASHTMYIPSQNRQSLFTSTPLSPALLCGDRQQRWLQEPSHSSMDSRALRPSAPSSMCRTHYELPRRRAAIQDDMGRPLERSDRAVMAAAAPSGSAEAAQTQRTARRLSPLLREAPAPSRTLNGSVPATPSARHGKVGAALSAPRRPSMRRQSAWMMPQLASVFVASLVLLFVVRLRRRRERTQLLLHVKRLNR</sequence>
<evidence type="ECO:0000256" key="3">
    <source>
        <dbReference type="ARBA" id="ARBA00022777"/>
    </source>
</evidence>
<feature type="compositionally biased region" description="Low complexity" evidence="5">
    <location>
        <begin position="243"/>
        <end position="257"/>
    </location>
</feature>
<accession>A0A836KQK1</accession>
<dbReference type="AlphaFoldDB" id="A0A836KQK1"/>
<evidence type="ECO:0000313" key="9">
    <source>
        <dbReference type="Proteomes" id="UP000673552"/>
    </source>
</evidence>
<feature type="region of interest" description="Disordered" evidence="5">
    <location>
        <begin position="1"/>
        <end position="22"/>
    </location>
</feature>
<name>A0A836KQK1_9TRYP</name>
<dbReference type="SMART" id="SM00220">
    <property type="entry name" value="S_TKc"/>
    <property type="match status" value="1"/>
</dbReference>
<dbReference type="Proteomes" id="UP000673552">
    <property type="component" value="Unassembled WGS sequence"/>
</dbReference>
<dbReference type="PANTHER" id="PTHR43289:SF6">
    <property type="entry name" value="SERINE_THREONINE-PROTEIN KINASE NEKL-3"/>
    <property type="match status" value="1"/>
</dbReference>
<dbReference type="GO" id="GO:0004674">
    <property type="term" value="F:protein serine/threonine kinase activity"/>
    <property type="evidence" value="ECO:0007669"/>
    <property type="project" value="TreeGrafter"/>
</dbReference>
<feature type="transmembrane region" description="Helical" evidence="6">
    <location>
        <begin position="1025"/>
        <end position="1044"/>
    </location>
</feature>
<reference evidence="9" key="2">
    <citation type="journal article" date="2021" name="Sci. Data">
        <title>Chromosome-scale genome sequencing, assembly and annotation of six genomes from subfamily Leishmaniinae.</title>
        <authorList>
            <person name="Almutairi H."/>
            <person name="Urbaniak M.D."/>
            <person name="Bates M.D."/>
            <person name="Jariyapan N."/>
            <person name="Kwakye-Nuako G."/>
            <person name="Thomaz Soccol V."/>
            <person name="Al-Salem W.S."/>
            <person name="Dillon R.J."/>
            <person name="Bates P.A."/>
            <person name="Gatherer D."/>
        </authorList>
    </citation>
    <scope>NUCLEOTIDE SEQUENCE [LARGE SCALE GENOMIC DNA]</scope>
</reference>
<dbReference type="SUPFAM" id="SSF56112">
    <property type="entry name" value="Protein kinase-like (PK-like)"/>
    <property type="match status" value="1"/>
</dbReference>
<dbReference type="InterPro" id="IPR011009">
    <property type="entry name" value="Kinase-like_dom_sf"/>
</dbReference>
<feature type="region of interest" description="Disordered" evidence="5">
    <location>
        <begin position="907"/>
        <end position="926"/>
    </location>
</feature>
<dbReference type="KEGG" id="lmat:92513024"/>
<keyword evidence="6" id="KW-0472">Membrane</keyword>
<keyword evidence="3" id="KW-0418">Kinase</keyword>
<comment type="caution">
    <text evidence="8">The sequence shown here is derived from an EMBL/GenBank/DDBJ whole genome shotgun (WGS) entry which is preliminary data.</text>
</comment>
<feature type="compositionally biased region" description="Polar residues" evidence="5">
    <location>
        <begin position="838"/>
        <end position="851"/>
    </location>
</feature>
<dbReference type="RefSeq" id="XP_067178824.1">
    <property type="nucleotide sequence ID" value="XM_067320512.1"/>
</dbReference>
<keyword evidence="6" id="KW-0812">Transmembrane</keyword>
<evidence type="ECO:0000313" key="8">
    <source>
        <dbReference type="EMBL" id="KAG5479105.1"/>
    </source>
</evidence>
<keyword evidence="4" id="KW-0067">ATP-binding</keyword>
<keyword evidence="6" id="KW-1133">Transmembrane helix</keyword>
<dbReference type="GO" id="GO:0005524">
    <property type="term" value="F:ATP binding"/>
    <property type="evidence" value="ECO:0007669"/>
    <property type="project" value="UniProtKB-KW"/>
</dbReference>
<feature type="region of interest" description="Disordered" evidence="5">
    <location>
        <begin position="239"/>
        <end position="258"/>
    </location>
</feature>
<reference evidence="9" key="1">
    <citation type="journal article" date="2021" name="Microbiol. Resour. Announc.">
        <title>LGAAP: Leishmaniinae Genome Assembly and Annotation Pipeline.</title>
        <authorList>
            <person name="Almutairi H."/>
            <person name="Urbaniak M.D."/>
            <person name="Bates M.D."/>
            <person name="Jariyapan N."/>
            <person name="Kwakye-Nuako G."/>
            <person name="Thomaz-Soccol V."/>
            <person name="Al-Salem W.S."/>
            <person name="Dillon R.J."/>
            <person name="Bates P.A."/>
            <person name="Gatherer D."/>
        </authorList>
    </citation>
    <scope>NUCLEOTIDE SEQUENCE [LARGE SCALE GENOMIC DNA]</scope>
</reference>
<dbReference type="EMBL" id="JAFEUZ010000022">
    <property type="protein sequence ID" value="KAG5479105.1"/>
    <property type="molecule type" value="Genomic_DNA"/>
</dbReference>
<feature type="region of interest" description="Disordered" evidence="5">
    <location>
        <begin position="986"/>
        <end position="1015"/>
    </location>
</feature>
<keyword evidence="1" id="KW-0808">Transferase</keyword>
<evidence type="ECO:0000256" key="4">
    <source>
        <dbReference type="ARBA" id="ARBA00022840"/>
    </source>
</evidence>
<protein>
    <recommendedName>
        <fullName evidence="7">Protein kinase domain-containing protein</fullName>
    </recommendedName>
</protein>
<organism evidence="8 9">
    <name type="scientific">Leishmania martiniquensis</name>
    <dbReference type="NCBI Taxonomy" id="1580590"/>
    <lineage>
        <taxon>Eukaryota</taxon>
        <taxon>Discoba</taxon>
        <taxon>Euglenozoa</taxon>
        <taxon>Kinetoplastea</taxon>
        <taxon>Metakinetoplastina</taxon>
        <taxon>Trypanosomatida</taxon>
        <taxon>Trypanosomatidae</taxon>
        <taxon>Leishmaniinae</taxon>
        <taxon>Leishmania</taxon>
    </lineage>
</organism>
<evidence type="ECO:0000259" key="7">
    <source>
        <dbReference type="PROSITE" id="PS50011"/>
    </source>
</evidence>
<keyword evidence="9" id="KW-1185">Reference proteome</keyword>
<keyword evidence="2" id="KW-0547">Nucleotide-binding</keyword>
<dbReference type="OrthoDB" id="265966at2759"/>
<gene>
    <name evidence="8" type="ORF">LSCM1_02955</name>
</gene>